<feature type="region of interest" description="Disordered" evidence="1">
    <location>
        <begin position="1"/>
        <end position="48"/>
    </location>
</feature>
<evidence type="ECO:0000313" key="3">
    <source>
        <dbReference type="Proteomes" id="UP001500151"/>
    </source>
</evidence>
<protein>
    <submittedName>
        <fullName evidence="2">Uncharacterized protein</fullName>
    </submittedName>
</protein>
<proteinExistence type="predicted"/>
<reference evidence="2 3" key="1">
    <citation type="journal article" date="2019" name="Int. J. Syst. Evol. Microbiol.">
        <title>The Global Catalogue of Microorganisms (GCM) 10K type strain sequencing project: providing services to taxonomists for standard genome sequencing and annotation.</title>
        <authorList>
            <consortium name="The Broad Institute Genomics Platform"/>
            <consortium name="The Broad Institute Genome Sequencing Center for Infectious Disease"/>
            <person name="Wu L."/>
            <person name="Ma J."/>
        </authorList>
    </citation>
    <scope>NUCLEOTIDE SEQUENCE [LARGE SCALE GENOMIC DNA]</scope>
    <source>
        <strain evidence="2 3">JCM 4524</strain>
    </source>
</reference>
<dbReference type="EMBL" id="BAAASJ010000115">
    <property type="protein sequence ID" value="GAA2657771.1"/>
    <property type="molecule type" value="Genomic_DNA"/>
</dbReference>
<sequence length="92" mass="9970">MDVMRKRLEAPPGGRIPGPVSTPWSGHSCPPRGTAARTRRSSDAATARPALRAAEWEIKGYPNGYRLEELGTRPVDGVRGCPVRHGERPVAD</sequence>
<dbReference type="Proteomes" id="UP001500151">
    <property type="component" value="Unassembled WGS sequence"/>
</dbReference>
<evidence type="ECO:0000256" key="1">
    <source>
        <dbReference type="SAM" id="MobiDB-lite"/>
    </source>
</evidence>
<evidence type="ECO:0000313" key="2">
    <source>
        <dbReference type="EMBL" id="GAA2657771.1"/>
    </source>
</evidence>
<gene>
    <name evidence="2" type="ORF">GCM10010307_72860</name>
</gene>
<organism evidence="2 3">
    <name type="scientific">Streptomyces vastus</name>
    <dbReference type="NCBI Taxonomy" id="285451"/>
    <lineage>
        <taxon>Bacteria</taxon>
        <taxon>Bacillati</taxon>
        <taxon>Actinomycetota</taxon>
        <taxon>Actinomycetes</taxon>
        <taxon>Kitasatosporales</taxon>
        <taxon>Streptomycetaceae</taxon>
        <taxon>Streptomyces</taxon>
    </lineage>
</organism>
<comment type="caution">
    <text evidence="2">The sequence shown here is derived from an EMBL/GenBank/DDBJ whole genome shotgun (WGS) entry which is preliminary data.</text>
</comment>
<name>A0ABN3RQE4_9ACTN</name>
<accession>A0ABN3RQE4</accession>
<keyword evidence="3" id="KW-1185">Reference proteome</keyword>